<dbReference type="PROSITE" id="PS50885">
    <property type="entry name" value="HAMP"/>
    <property type="match status" value="1"/>
</dbReference>
<evidence type="ECO:0000313" key="14">
    <source>
        <dbReference type="Proteomes" id="UP000217311"/>
    </source>
</evidence>
<evidence type="ECO:0000256" key="6">
    <source>
        <dbReference type="ARBA" id="ARBA00022777"/>
    </source>
</evidence>
<dbReference type="Pfam" id="PF02518">
    <property type="entry name" value="HATPase_c"/>
    <property type="match status" value="1"/>
</dbReference>
<dbReference type="InterPro" id="IPR003594">
    <property type="entry name" value="HATPase_dom"/>
</dbReference>
<dbReference type="Gene3D" id="3.30.565.10">
    <property type="entry name" value="Histidine kinase-like ATPase, C-terminal domain"/>
    <property type="match status" value="1"/>
</dbReference>
<dbReference type="InterPro" id="IPR036097">
    <property type="entry name" value="HisK_dim/P_sf"/>
</dbReference>
<feature type="domain" description="Histidine kinase" evidence="11">
    <location>
        <begin position="315"/>
        <end position="535"/>
    </location>
</feature>
<feature type="chain" id="PRO_5012538661" description="histidine kinase" evidence="10">
    <location>
        <begin position="27"/>
        <end position="543"/>
    </location>
</feature>
<dbReference type="SMART" id="SM00304">
    <property type="entry name" value="HAMP"/>
    <property type="match status" value="1"/>
</dbReference>
<feature type="domain" description="HAMP" evidence="12">
    <location>
        <begin position="223"/>
        <end position="275"/>
    </location>
</feature>
<dbReference type="PANTHER" id="PTHR43711">
    <property type="entry name" value="TWO-COMPONENT HISTIDINE KINASE"/>
    <property type="match status" value="1"/>
</dbReference>
<comment type="catalytic activity">
    <reaction evidence="1">
        <text>ATP + protein L-histidine = ADP + protein N-phospho-L-histidine.</text>
        <dbReference type="EC" id="2.7.13.3"/>
    </reaction>
</comment>
<keyword evidence="10" id="KW-0732">Signal</keyword>
<dbReference type="InterPro" id="IPR003661">
    <property type="entry name" value="HisK_dim/P_dom"/>
</dbReference>
<comment type="subcellular location">
    <subcellularLocation>
        <location evidence="2">Membrane</location>
    </subcellularLocation>
</comment>
<reference evidence="14" key="1">
    <citation type="submission" date="2017-09" db="EMBL/GenBank/DDBJ databases">
        <title>Genome evolution observed in wild isolates of Caulobacter crescentus.</title>
        <authorList>
            <person name="Ely B."/>
            <person name="Wilson K."/>
            <person name="Scott D."/>
        </authorList>
    </citation>
    <scope>NUCLEOTIDE SEQUENCE [LARGE SCALE GENOMIC DNA]</scope>
    <source>
        <strain evidence="14">CB13b1a</strain>
    </source>
</reference>
<dbReference type="SUPFAM" id="SSF55874">
    <property type="entry name" value="ATPase domain of HSP90 chaperone/DNA topoisomerase II/histidine kinase"/>
    <property type="match status" value="1"/>
</dbReference>
<dbReference type="SMART" id="SM00387">
    <property type="entry name" value="HATPase_c"/>
    <property type="match status" value="1"/>
</dbReference>
<evidence type="ECO:0000256" key="10">
    <source>
        <dbReference type="SAM" id="SignalP"/>
    </source>
</evidence>
<dbReference type="PRINTS" id="PR00344">
    <property type="entry name" value="BCTRLSENSOR"/>
</dbReference>
<feature type="signal peptide" evidence="10">
    <location>
        <begin position="1"/>
        <end position="26"/>
    </location>
</feature>
<evidence type="ECO:0000259" key="12">
    <source>
        <dbReference type="PROSITE" id="PS50885"/>
    </source>
</evidence>
<dbReference type="Pfam" id="PF00672">
    <property type="entry name" value="HAMP"/>
    <property type="match status" value="1"/>
</dbReference>
<evidence type="ECO:0000256" key="2">
    <source>
        <dbReference type="ARBA" id="ARBA00004370"/>
    </source>
</evidence>
<keyword evidence="9" id="KW-0472">Membrane</keyword>
<dbReference type="CDD" id="cd00075">
    <property type="entry name" value="HATPase"/>
    <property type="match status" value="1"/>
</dbReference>
<organism evidence="13 14">
    <name type="scientific">Caulobacter vibrioides</name>
    <name type="common">Caulobacter crescentus</name>
    <dbReference type="NCBI Taxonomy" id="155892"/>
    <lineage>
        <taxon>Bacteria</taxon>
        <taxon>Pseudomonadati</taxon>
        <taxon>Pseudomonadota</taxon>
        <taxon>Alphaproteobacteria</taxon>
        <taxon>Caulobacterales</taxon>
        <taxon>Caulobacteraceae</taxon>
        <taxon>Caulobacter</taxon>
    </lineage>
</organism>
<evidence type="ECO:0000313" key="13">
    <source>
        <dbReference type="EMBL" id="ATC32197.1"/>
    </source>
</evidence>
<keyword evidence="9" id="KW-1133">Transmembrane helix</keyword>
<dbReference type="AlphaFoldDB" id="A0A290MTE2"/>
<evidence type="ECO:0000256" key="4">
    <source>
        <dbReference type="ARBA" id="ARBA00022553"/>
    </source>
</evidence>
<evidence type="ECO:0000259" key="11">
    <source>
        <dbReference type="PROSITE" id="PS50109"/>
    </source>
</evidence>
<keyword evidence="8" id="KW-0175">Coiled coil</keyword>
<dbReference type="Gene3D" id="1.10.287.130">
    <property type="match status" value="1"/>
</dbReference>
<sequence length="543" mass="59569">METRVKPLFSTRLTVAFALMASLALAQGGLAAWIADRAEHQVMRGRVAGDLQSAFWELSATKQRLRAWSLRALIGAPHTPGDGEMLRLRMADAIVRLQDLSARAEQMDRAMGIESREGSERNDALKLLSQSVVSLQERIAEINRRGPTQDALAAWAEIETVFDKGAGRDLREILNERIRTEAEILKRTRETADLYLERVKLLSWSAAGTLSLIAISLAIYFIRALRRPLAAMSDGAKAFEQGRLDHRMPERGFLEFAHLGASMNHMAAELSARREQEAELRAGLEIQVATRTEELEAALAELRQVEARRRQLLGDISHELRTPMTAIRGEAEVALRGSKSMEDYREALQRITQASRQMGALIEDLLMMARSDAELLHLNLTDMDPRQALEEAIATLSPVAHVREVELRVDIDDGVVRVAADGQRLQQVMALLLDNAIRYSQPGGTVDIVAGAPADAPGTWRLEISDRGIGITEVDLARVFERGFRSAAARAHRADGTGLGLPIAKALAERQGGALTLRSEPGQGVSAILTLPCAANAYLEGAN</sequence>
<accession>A0A290MTE2</accession>
<dbReference type="CDD" id="cd06225">
    <property type="entry name" value="HAMP"/>
    <property type="match status" value="1"/>
</dbReference>
<dbReference type="PROSITE" id="PS50109">
    <property type="entry name" value="HIS_KIN"/>
    <property type="match status" value="1"/>
</dbReference>
<dbReference type="InterPro" id="IPR050736">
    <property type="entry name" value="Sensor_HK_Regulatory"/>
</dbReference>
<dbReference type="GO" id="GO:0016020">
    <property type="term" value="C:membrane"/>
    <property type="evidence" value="ECO:0007669"/>
    <property type="project" value="UniProtKB-SubCell"/>
</dbReference>
<dbReference type="EMBL" id="CP023315">
    <property type="protein sequence ID" value="ATC32197.1"/>
    <property type="molecule type" value="Genomic_DNA"/>
</dbReference>
<keyword evidence="5" id="KW-0808">Transferase</keyword>
<dbReference type="FunFam" id="1.10.287.130:FF:000001">
    <property type="entry name" value="Two-component sensor histidine kinase"/>
    <property type="match status" value="1"/>
</dbReference>
<gene>
    <name evidence="13" type="ORF">CA606_07445</name>
</gene>
<keyword evidence="7" id="KW-0902">Two-component regulatory system</keyword>
<evidence type="ECO:0000256" key="9">
    <source>
        <dbReference type="SAM" id="Phobius"/>
    </source>
</evidence>
<dbReference type="CDD" id="cd00082">
    <property type="entry name" value="HisKA"/>
    <property type="match status" value="1"/>
</dbReference>
<dbReference type="Pfam" id="PF00512">
    <property type="entry name" value="HisKA"/>
    <property type="match status" value="1"/>
</dbReference>
<dbReference type="InterPro" id="IPR003660">
    <property type="entry name" value="HAMP_dom"/>
</dbReference>
<proteinExistence type="predicted"/>
<dbReference type="RefSeq" id="WP_096051633.1">
    <property type="nucleotide sequence ID" value="NZ_CP023315.3"/>
</dbReference>
<evidence type="ECO:0000256" key="1">
    <source>
        <dbReference type="ARBA" id="ARBA00000085"/>
    </source>
</evidence>
<name>A0A290MTE2_CAUVI</name>
<dbReference type="GO" id="GO:0000155">
    <property type="term" value="F:phosphorelay sensor kinase activity"/>
    <property type="evidence" value="ECO:0007669"/>
    <property type="project" value="InterPro"/>
</dbReference>
<evidence type="ECO:0000256" key="3">
    <source>
        <dbReference type="ARBA" id="ARBA00012438"/>
    </source>
</evidence>
<evidence type="ECO:0000256" key="5">
    <source>
        <dbReference type="ARBA" id="ARBA00022679"/>
    </source>
</evidence>
<evidence type="ECO:0000256" key="8">
    <source>
        <dbReference type="SAM" id="Coils"/>
    </source>
</evidence>
<feature type="coiled-coil region" evidence="8">
    <location>
        <begin position="90"/>
        <end position="145"/>
    </location>
</feature>
<dbReference type="Gene3D" id="6.10.340.10">
    <property type="match status" value="1"/>
</dbReference>
<keyword evidence="6 13" id="KW-0418">Kinase</keyword>
<dbReference type="EC" id="2.7.13.3" evidence="3"/>
<feature type="transmembrane region" description="Helical" evidence="9">
    <location>
        <begin position="201"/>
        <end position="222"/>
    </location>
</feature>
<dbReference type="PANTHER" id="PTHR43711:SF1">
    <property type="entry name" value="HISTIDINE KINASE 1"/>
    <property type="match status" value="1"/>
</dbReference>
<dbReference type="SUPFAM" id="SSF158472">
    <property type="entry name" value="HAMP domain-like"/>
    <property type="match status" value="1"/>
</dbReference>
<keyword evidence="4" id="KW-0597">Phosphoprotein</keyword>
<evidence type="ECO:0000256" key="7">
    <source>
        <dbReference type="ARBA" id="ARBA00023012"/>
    </source>
</evidence>
<dbReference type="InterPro" id="IPR005467">
    <property type="entry name" value="His_kinase_dom"/>
</dbReference>
<dbReference type="InterPro" id="IPR036890">
    <property type="entry name" value="HATPase_C_sf"/>
</dbReference>
<dbReference type="Proteomes" id="UP000217311">
    <property type="component" value="Chromosome"/>
</dbReference>
<keyword evidence="9" id="KW-0812">Transmembrane</keyword>
<dbReference type="InterPro" id="IPR004358">
    <property type="entry name" value="Sig_transdc_His_kin-like_C"/>
</dbReference>
<feature type="coiled-coil region" evidence="8">
    <location>
        <begin position="288"/>
        <end position="315"/>
    </location>
</feature>
<dbReference type="SMART" id="SM00388">
    <property type="entry name" value="HisKA"/>
    <property type="match status" value="1"/>
</dbReference>
<dbReference type="SUPFAM" id="SSF47384">
    <property type="entry name" value="Homodimeric domain of signal transducing histidine kinase"/>
    <property type="match status" value="1"/>
</dbReference>
<protein>
    <recommendedName>
        <fullName evidence="3">histidine kinase</fullName>
        <ecNumber evidence="3">2.7.13.3</ecNumber>
    </recommendedName>
</protein>